<evidence type="ECO:0000313" key="4">
    <source>
        <dbReference type="EMBL" id="CAD8069913.1"/>
    </source>
</evidence>
<proteinExistence type="predicted"/>
<feature type="repeat" description="WD" evidence="3">
    <location>
        <begin position="61"/>
        <end position="102"/>
    </location>
</feature>
<dbReference type="Pfam" id="PF00400">
    <property type="entry name" value="WD40"/>
    <property type="match status" value="4"/>
</dbReference>
<organism evidence="4 5">
    <name type="scientific">Paramecium primaurelia</name>
    <dbReference type="NCBI Taxonomy" id="5886"/>
    <lineage>
        <taxon>Eukaryota</taxon>
        <taxon>Sar</taxon>
        <taxon>Alveolata</taxon>
        <taxon>Ciliophora</taxon>
        <taxon>Intramacronucleata</taxon>
        <taxon>Oligohymenophorea</taxon>
        <taxon>Peniculida</taxon>
        <taxon>Parameciidae</taxon>
        <taxon>Paramecium</taxon>
    </lineage>
</organism>
<comment type="subcellular location">
    <subcellularLocation>
        <location evidence="1">Cytoplasm</location>
    </subcellularLocation>
</comment>
<dbReference type="GO" id="GO:0000398">
    <property type="term" value="P:mRNA splicing, via spliceosome"/>
    <property type="evidence" value="ECO:0007669"/>
    <property type="project" value="TreeGrafter"/>
</dbReference>
<protein>
    <submittedName>
        <fullName evidence="4">Uncharacterized protein</fullName>
    </submittedName>
</protein>
<keyword evidence="5" id="KW-1185">Reference proteome</keyword>
<dbReference type="GO" id="GO:0005737">
    <property type="term" value="C:cytoplasm"/>
    <property type="evidence" value="ECO:0007669"/>
    <property type="project" value="UniProtKB-SubCell"/>
</dbReference>
<dbReference type="PROSITE" id="PS50082">
    <property type="entry name" value="WD_REPEATS_2"/>
    <property type="match status" value="4"/>
</dbReference>
<keyword evidence="3" id="KW-0853">WD repeat</keyword>
<accession>A0A8S1LWG8</accession>
<comment type="caution">
    <text evidence="4">The sequence shown here is derived from an EMBL/GenBank/DDBJ whole genome shotgun (WGS) entry which is preliminary data.</text>
</comment>
<feature type="repeat" description="WD" evidence="3">
    <location>
        <begin position="273"/>
        <end position="308"/>
    </location>
</feature>
<sequence>MNKSKTQNFHLYEPQRALQGHKAQIYVAKFNFDGQYLLTGSQDRSIILWNPYKETQLKQYFGAHNYEVQDLAILQDNSKFASCGGDKIAFLWDVSTGQVIKKFGPHSTRINCVGIGGEQSILATGGYDCEVKIWDLKDKKQNQPIQRIKEFQDSVTQISFQNHNMIISSIDGHIRTFDLRKGIIQEDFIKAGIFKFSSSFDDRLLALSCNDSIIRILEKSSGSILAALQGSHISNQYSINCEFSWNDGMLLTGSEDGKLLIYDILTGKCQITRKLHDKCLSSITLSKQQNAFVTASYDNVALLWMEQN</sequence>
<dbReference type="GO" id="GO:0071013">
    <property type="term" value="C:catalytic step 2 spliceosome"/>
    <property type="evidence" value="ECO:0007669"/>
    <property type="project" value="TreeGrafter"/>
</dbReference>
<dbReference type="PANTHER" id="PTHR22842">
    <property type="entry name" value="WD40 REPEAT PROTEIN"/>
    <property type="match status" value="1"/>
</dbReference>
<evidence type="ECO:0000256" key="3">
    <source>
        <dbReference type="PROSITE-ProRule" id="PRU00221"/>
    </source>
</evidence>
<gene>
    <name evidence="4" type="ORF">PPRIM_AZ9-3.1.T0440301</name>
</gene>
<dbReference type="PROSITE" id="PS50294">
    <property type="entry name" value="WD_REPEATS_REGION"/>
    <property type="match status" value="3"/>
</dbReference>
<dbReference type="PROSITE" id="PS00678">
    <property type="entry name" value="WD_REPEATS_1"/>
    <property type="match status" value="1"/>
</dbReference>
<reference evidence="4" key="1">
    <citation type="submission" date="2021-01" db="EMBL/GenBank/DDBJ databases">
        <authorList>
            <consortium name="Genoscope - CEA"/>
            <person name="William W."/>
        </authorList>
    </citation>
    <scope>NUCLEOTIDE SEQUENCE</scope>
</reference>
<name>A0A8S1LWG8_PARPR</name>
<feature type="repeat" description="WD" evidence="3">
    <location>
        <begin position="103"/>
        <end position="144"/>
    </location>
</feature>
<dbReference type="AlphaFoldDB" id="A0A8S1LWG8"/>
<keyword evidence="2" id="KW-0963">Cytoplasm</keyword>
<dbReference type="InterPro" id="IPR051980">
    <property type="entry name" value="WD_repeat_MORG1"/>
</dbReference>
<dbReference type="InterPro" id="IPR019775">
    <property type="entry name" value="WD40_repeat_CS"/>
</dbReference>
<dbReference type="InterPro" id="IPR001680">
    <property type="entry name" value="WD40_rpt"/>
</dbReference>
<dbReference type="PANTHER" id="PTHR22842:SF3">
    <property type="entry name" value="WD REPEAT DOMAIN-CONTAINING PROTEIN 83"/>
    <property type="match status" value="1"/>
</dbReference>
<dbReference type="OMA" id="MCWDIRT"/>
<dbReference type="EMBL" id="CAJJDM010000044">
    <property type="protein sequence ID" value="CAD8069913.1"/>
    <property type="molecule type" value="Genomic_DNA"/>
</dbReference>
<dbReference type="SMART" id="SM00320">
    <property type="entry name" value="WD40"/>
    <property type="match status" value="6"/>
</dbReference>
<evidence type="ECO:0000256" key="1">
    <source>
        <dbReference type="ARBA" id="ARBA00004496"/>
    </source>
</evidence>
<evidence type="ECO:0000256" key="2">
    <source>
        <dbReference type="ARBA" id="ARBA00022490"/>
    </source>
</evidence>
<feature type="repeat" description="WD" evidence="3">
    <location>
        <begin position="18"/>
        <end position="50"/>
    </location>
</feature>
<dbReference type="Proteomes" id="UP000688137">
    <property type="component" value="Unassembled WGS sequence"/>
</dbReference>
<dbReference type="CDD" id="cd00200">
    <property type="entry name" value="WD40"/>
    <property type="match status" value="1"/>
</dbReference>
<evidence type="ECO:0000313" key="5">
    <source>
        <dbReference type="Proteomes" id="UP000688137"/>
    </source>
</evidence>